<feature type="domain" description="YEATS" evidence="4">
    <location>
        <begin position="5"/>
        <end position="170"/>
    </location>
</feature>
<feature type="compositionally biased region" description="Polar residues" evidence="3">
    <location>
        <begin position="1130"/>
        <end position="1151"/>
    </location>
</feature>
<dbReference type="InterPro" id="IPR052790">
    <property type="entry name" value="YEATS_domain"/>
</dbReference>
<feature type="compositionally biased region" description="Basic residues" evidence="3">
    <location>
        <begin position="423"/>
        <end position="438"/>
    </location>
</feature>
<feature type="region of interest" description="Disordered" evidence="3">
    <location>
        <begin position="174"/>
        <end position="200"/>
    </location>
</feature>
<feature type="region of interest" description="Disordered" evidence="3">
    <location>
        <begin position="279"/>
        <end position="371"/>
    </location>
</feature>
<keyword evidence="5" id="KW-1185">Reference proteome</keyword>
<dbReference type="InterPro" id="IPR038704">
    <property type="entry name" value="YEAST_sf"/>
</dbReference>
<feature type="compositionally biased region" description="Polar residues" evidence="3">
    <location>
        <begin position="475"/>
        <end position="485"/>
    </location>
</feature>
<feature type="compositionally biased region" description="Polar residues" evidence="3">
    <location>
        <begin position="524"/>
        <end position="542"/>
    </location>
</feature>
<feature type="compositionally biased region" description="Basic residues" evidence="3">
    <location>
        <begin position="784"/>
        <end position="794"/>
    </location>
</feature>
<reference evidence="5" key="1">
    <citation type="submission" date="2022-06" db="EMBL/GenBank/DDBJ databases">
        <authorList>
            <person name="Berger JAMES D."/>
            <person name="Berger JAMES D."/>
        </authorList>
    </citation>
    <scope>NUCLEOTIDE SEQUENCE [LARGE SCALE GENOMIC DNA]</scope>
</reference>
<evidence type="ECO:0000259" key="4">
    <source>
        <dbReference type="PROSITE" id="PS51037"/>
    </source>
</evidence>
<feature type="region of interest" description="Disordered" evidence="3">
    <location>
        <begin position="1007"/>
        <end position="1033"/>
    </location>
</feature>
<feature type="compositionally biased region" description="Basic and acidic residues" evidence="3">
    <location>
        <begin position="336"/>
        <end position="370"/>
    </location>
</feature>
<proteinExistence type="predicted"/>
<feature type="compositionally biased region" description="Basic and acidic residues" evidence="3">
    <location>
        <begin position="894"/>
        <end position="923"/>
    </location>
</feature>
<dbReference type="GO" id="GO:0003682">
    <property type="term" value="F:chromatin binding"/>
    <property type="evidence" value="ECO:0007669"/>
    <property type="project" value="TreeGrafter"/>
</dbReference>
<feature type="compositionally biased region" description="Polar residues" evidence="3">
    <location>
        <begin position="765"/>
        <end position="776"/>
    </location>
</feature>
<name>A0AA85JDC8_TRIRE</name>
<feature type="compositionally biased region" description="Basic and acidic residues" evidence="3">
    <location>
        <begin position="411"/>
        <end position="422"/>
    </location>
</feature>
<dbReference type="PANTHER" id="PTHR47827:SF3">
    <property type="entry name" value="AF-9 ANC1 HOMOLOGY DOMAIN-CONTAINING PROTEIN"/>
    <property type="match status" value="1"/>
</dbReference>
<dbReference type="Proteomes" id="UP000050795">
    <property type="component" value="Unassembled WGS sequence"/>
</dbReference>
<feature type="compositionally biased region" description="Low complexity" evidence="3">
    <location>
        <begin position="828"/>
        <end position="839"/>
    </location>
</feature>
<evidence type="ECO:0000256" key="3">
    <source>
        <dbReference type="SAM" id="MobiDB-lite"/>
    </source>
</evidence>
<feature type="region of interest" description="Disordered" evidence="3">
    <location>
        <begin position="237"/>
        <end position="259"/>
    </location>
</feature>
<protein>
    <recommendedName>
        <fullName evidence="4">YEATS domain-containing protein</fullName>
    </recommendedName>
</protein>
<feature type="compositionally biased region" description="Low complexity" evidence="3">
    <location>
        <begin position="452"/>
        <end position="463"/>
    </location>
</feature>
<keyword evidence="1 2" id="KW-0539">Nucleus</keyword>
<accession>A0AA85JDC8</accession>
<dbReference type="PANTHER" id="PTHR47827">
    <property type="entry name" value="AHD DOMAIN-CONTAINING PROTEIN"/>
    <property type="match status" value="1"/>
</dbReference>
<feature type="region of interest" description="Disordered" evidence="3">
    <location>
        <begin position="401"/>
        <end position="578"/>
    </location>
</feature>
<sequence length="1309" mass="145493">MLSGTNMNCHILFVFKVGHSVYRKSKPVNGRTHHWRCYVDSWNPRYPLSAFVKKITFKLHNTFENPRQVVRQAPFAIEEDGFGTFQLQVEVAFLDCVTTFYYDLTLFDQNALHTYRTVQMDPAPEDWDRLIQLGGIAIPRTSNQCTVHEIVQAIQSYSDLESLHPFSFYPELQPNTKSVHKDKSSASTSKGKMNESGTNEKAFDYGLNYQAMRNELVKKSHEDHNFLLDSDINQNLQVSSSSSSSDRLQTNQPLPQKHKKKLQLLHEAQLLLEKAQQSQNWAPVISPPPPPIQPPTTTNINSPEESHPLSPDPSTWSSRLSPSRSSLNEHSDDDVVEHRHSYESRKSPVAERCERTNDEVPVEKSSKSDPTKMTYVIDSNQQDNPAPKQRIVLKLSRSSCGSQLSVSSSHPLDDEITNEKLERKKHKKEAKKERRNKSSKSSPSKHLFGDHATTAQTTASGSSDKNLPGGDMGSKISTQNFTPEISSSKRRHSSQKQSSRGTRSDHSGSEMMFNSRKSGDKSSEPCSENDNAIHNSATIFQSESEKEDTLKHTESEDKKKRSHQKSKKHRPIHQKHYSVGSELQQDVHDAFTTSDVDSLCGSFSQSTHSHLLLMDQKDNDYHSDCFRNDSRRVTPAVDYFGDEIQQQRKVQSNPVNRSFPPPAMPSSSNVKNFKYSDESSVISNQNPVHSAASDGGSSRQYDPEDPLTHSVIATSSELCEEDFDDFTPPSKAYPTYEELNKHSNDTLQTKSTDQECRKRIGMEVNESQSSSGQSKQLNDDKAKVKQSKNSKHKFSSNVSNKLPSHSTLDFDKPNDSSIPVPPEQPKMSDPLSSSSSSDSRQPIASLNHSNNNNNPVEVQNTKKSSVNKSKSHDKPVSKVLTATVNQTKQCENSPQDRKPHVPSSKDKESKHANKPKKNEKSENLSKVSNDNKTFNSIPTSGIQKSSSKALSSTETIKQTNNEGLVKEQSSKGSSNRINTSNKSSKSNNSIAGSFSLFDASFMNAELSSLSSDSPNATSPSSSSSVTPPMLSDDTCHLITMGEMKSIEETQNAVKQLKSNEIKRGSTVTSQSTARELGPNIVLEKGDTNRASKKNSSSGANSTTTKTTTTSSTTTATTITTNSNNKLAKNVNPNTLSSSTNIQTKPSESTKANSHNLEVLFDRLIRLREPHLATRMSEILLYYISLKSPDSVERKNKSNSSTGNNNNRAVKVIHEKPKLIAFDLRKLPISCIEKLTALIKEDEEISKKQNQTCTSLKSGSVKKDACRKKTTSITRDGVEDNNNNNNILYGSNKRRRVNADRGHSSGSEGF</sequence>
<feature type="compositionally biased region" description="Polar residues" evidence="3">
    <location>
        <begin position="185"/>
        <end position="199"/>
    </location>
</feature>
<feature type="compositionally biased region" description="Low complexity" evidence="3">
    <location>
        <begin position="973"/>
        <end position="989"/>
    </location>
</feature>
<feature type="compositionally biased region" description="Polar residues" evidence="3">
    <location>
        <begin position="795"/>
        <end position="807"/>
    </location>
</feature>
<feature type="compositionally biased region" description="Polar residues" evidence="3">
    <location>
        <begin position="840"/>
        <end position="861"/>
    </location>
</feature>
<dbReference type="PROSITE" id="PS51037">
    <property type="entry name" value="YEATS"/>
    <property type="match status" value="1"/>
</dbReference>
<comment type="subcellular location">
    <subcellularLocation>
        <location evidence="2">Nucleus</location>
    </subcellularLocation>
</comment>
<feature type="compositionally biased region" description="Low complexity" evidence="3">
    <location>
        <begin position="1007"/>
        <end position="1031"/>
    </location>
</feature>
<feature type="compositionally biased region" description="Low complexity" evidence="3">
    <location>
        <begin position="313"/>
        <end position="326"/>
    </location>
</feature>
<feature type="compositionally biased region" description="Basic residues" evidence="3">
    <location>
        <begin position="560"/>
        <end position="576"/>
    </location>
</feature>
<evidence type="ECO:0000256" key="2">
    <source>
        <dbReference type="PROSITE-ProRule" id="PRU00376"/>
    </source>
</evidence>
<feature type="compositionally biased region" description="Basic and acidic residues" evidence="3">
    <location>
        <begin position="752"/>
        <end position="761"/>
    </location>
</feature>
<dbReference type="WBParaSite" id="TREG1_15300.1">
    <property type="protein sequence ID" value="TREG1_15300.1"/>
    <property type="gene ID" value="TREG1_15300"/>
</dbReference>
<feature type="compositionally biased region" description="Polar residues" evidence="3">
    <location>
        <begin position="647"/>
        <end position="656"/>
    </location>
</feature>
<reference evidence="6" key="2">
    <citation type="submission" date="2023-11" db="UniProtKB">
        <authorList>
            <consortium name="WormBaseParasite"/>
        </authorList>
    </citation>
    <scope>IDENTIFICATION</scope>
</reference>
<feature type="compositionally biased region" description="Low complexity" evidence="3">
    <location>
        <begin position="1093"/>
        <end position="1125"/>
    </location>
</feature>
<feature type="region of interest" description="Disordered" evidence="3">
    <location>
        <begin position="645"/>
        <end position="989"/>
    </location>
</feature>
<dbReference type="Gene3D" id="2.60.40.1970">
    <property type="entry name" value="YEATS domain"/>
    <property type="match status" value="1"/>
</dbReference>
<organism evidence="5 6">
    <name type="scientific">Trichobilharzia regenti</name>
    <name type="common">Nasal bird schistosome</name>
    <dbReference type="NCBI Taxonomy" id="157069"/>
    <lineage>
        <taxon>Eukaryota</taxon>
        <taxon>Metazoa</taxon>
        <taxon>Spiralia</taxon>
        <taxon>Lophotrochozoa</taxon>
        <taxon>Platyhelminthes</taxon>
        <taxon>Trematoda</taxon>
        <taxon>Digenea</taxon>
        <taxon>Strigeidida</taxon>
        <taxon>Schistosomatoidea</taxon>
        <taxon>Schistosomatidae</taxon>
        <taxon>Trichobilharzia</taxon>
    </lineage>
</organism>
<dbReference type="GO" id="GO:0008023">
    <property type="term" value="C:transcription elongation factor complex"/>
    <property type="evidence" value="ECO:0007669"/>
    <property type="project" value="TreeGrafter"/>
</dbReference>
<feature type="compositionally biased region" description="Polar residues" evidence="3">
    <location>
        <begin position="678"/>
        <end position="688"/>
    </location>
</feature>
<evidence type="ECO:0000313" key="5">
    <source>
        <dbReference type="Proteomes" id="UP000050795"/>
    </source>
</evidence>
<feature type="region of interest" description="Disordered" evidence="3">
    <location>
        <begin position="1274"/>
        <end position="1309"/>
    </location>
</feature>
<feature type="region of interest" description="Disordered" evidence="3">
    <location>
        <begin position="1060"/>
        <end position="1151"/>
    </location>
</feature>
<feature type="compositionally biased region" description="Pro residues" evidence="3">
    <location>
        <begin position="285"/>
        <end position="294"/>
    </location>
</feature>
<feature type="compositionally biased region" description="Basic and acidic residues" evidence="3">
    <location>
        <begin position="543"/>
        <end position="559"/>
    </location>
</feature>
<dbReference type="Pfam" id="PF03366">
    <property type="entry name" value="YEATS"/>
    <property type="match status" value="1"/>
</dbReference>
<evidence type="ECO:0000256" key="1">
    <source>
        <dbReference type="ARBA" id="ARBA00023242"/>
    </source>
</evidence>
<evidence type="ECO:0000313" key="6">
    <source>
        <dbReference type="WBParaSite" id="TREG1_15300.1"/>
    </source>
</evidence>
<dbReference type="InterPro" id="IPR055129">
    <property type="entry name" value="YEATS_dom"/>
</dbReference>
<dbReference type="GO" id="GO:0045893">
    <property type="term" value="P:positive regulation of DNA-templated transcription"/>
    <property type="evidence" value="ECO:0007669"/>
    <property type="project" value="TreeGrafter"/>
</dbReference>
<feature type="compositionally biased region" description="Polar residues" evidence="3">
    <location>
        <begin position="880"/>
        <end position="893"/>
    </location>
</feature>
<feature type="compositionally biased region" description="Polar residues" evidence="3">
    <location>
        <begin position="924"/>
        <end position="962"/>
    </location>
</feature>